<evidence type="ECO:0000256" key="2">
    <source>
        <dbReference type="SAM" id="SignalP"/>
    </source>
</evidence>
<reference evidence="3 4" key="1">
    <citation type="submission" date="2019-05" db="EMBL/GenBank/DDBJ databases">
        <title>Another draft genome of Portunus trituberculatus and its Hox gene families provides insights of decapod evolution.</title>
        <authorList>
            <person name="Jeong J.-H."/>
            <person name="Song I."/>
            <person name="Kim S."/>
            <person name="Choi T."/>
            <person name="Kim D."/>
            <person name="Ryu S."/>
            <person name="Kim W."/>
        </authorList>
    </citation>
    <scope>NUCLEOTIDE SEQUENCE [LARGE SCALE GENOMIC DNA]</scope>
    <source>
        <tissue evidence="3">Muscle</tissue>
    </source>
</reference>
<proteinExistence type="predicted"/>
<feature type="chain" id="PRO_5022816756" description="Secreted protein" evidence="2">
    <location>
        <begin position="19"/>
        <end position="69"/>
    </location>
</feature>
<dbReference type="EMBL" id="VSRR010028669">
    <property type="protein sequence ID" value="MPC68954.1"/>
    <property type="molecule type" value="Genomic_DNA"/>
</dbReference>
<accession>A0A5B7HK25</accession>
<feature type="compositionally biased region" description="Basic and acidic residues" evidence="1">
    <location>
        <begin position="32"/>
        <end position="48"/>
    </location>
</feature>
<sequence>MLLRYRCCLSYLRTCVLGCVTCDWRAQTWGGEGRDSQGERRGDVREMNAEGSNVITTTTTTTSTTTTSI</sequence>
<evidence type="ECO:0000256" key="1">
    <source>
        <dbReference type="SAM" id="MobiDB-lite"/>
    </source>
</evidence>
<protein>
    <recommendedName>
        <fullName evidence="5">Secreted protein</fullName>
    </recommendedName>
</protein>
<feature type="region of interest" description="Disordered" evidence="1">
    <location>
        <begin position="29"/>
        <end position="69"/>
    </location>
</feature>
<dbReference type="Proteomes" id="UP000324222">
    <property type="component" value="Unassembled WGS sequence"/>
</dbReference>
<evidence type="ECO:0000313" key="4">
    <source>
        <dbReference type="Proteomes" id="UP000324222"/>
    </source>
</evidence>
<dbReference type="AlphaFoldDB" id="A0A5B7HK25"/>
<organism evidence="3 4">
    <name type="scientific">Portunus trituberculatus</name>
    <name type="common">Swimming crab</name>
    <name type="synonym">Neptunus trituberculatus</name>
    <dbReference type="NCBI Taxonomy" id="210409"/>
    <lineage>
        <taxon>Eukaryota</taxon>
        <taxon>Metazoa</taxon>
        <taxon>Ecdysozoa</taxon>
        <taxon>Arthropoda</taxon>
        <taxon>Crustacea</taxon>
        <taxon>Multicrustacea</taxon>
        <taxon>Malacostraca</taxon>
        <taxon>Eumalacostraca</taxon>
        <taxon>Eucarida</taxon>
        <taxon>Decapoda</taxon>
        <taxon>Pleocyemata</taxon>
        <taxon>Brachyura</taxon>
        <taxon>Eubrachyura</taxon>
        <taxon>Portunoidea</taxon>
        <taxon>Portunidae</taxon>
        <taxon>Portuninae</taxon>
        <taxon>Portunus</taxon>
    </lineage>
</organism>
<comment type="caution">
    <text evidence="3">The sequence shown here is derived from an EMBL/GenBank/DDBJ whole genome shotgun (WGS) entry which is preliminary data.</text>
</comment>
<evidence type="ECO:0000313" key="3">
    <source>
        <dbReference type="EMBL" id="MPC68954.1"/>
    </source>
</evidence>
<keyword evidence="4" id="KW-1185">Reference proteome</keyword>
<keyword evidence="2" id="KW-0732">Signal</keyword>
<gene>
    <name evidence="3" type="ORF">E2C01_063167</name>
</gene>
<name>A0A5B7HK25_PORTR</name>
<feature type="compositionally biased region" description="Low complexity" evidence="1">
    <location>
        <begin position="56"/>
        <end position="69"/>
    </location>
</feature>
<evidence type="ECO:0008006" key="5">
    <source>
        <dbReference type="Google" id="ProtNLM"/>
    </source>
</evidence>
<feature type="signal peptide" evidence="2">
    <location>
        <begin position="1"/>
        <end position="18"/>
    </location>
</feature>